<sequence>MILPPPYIKSNCTSPRLTVTPSSPKTSPLMPSKAHRRPHLAVTCAPHIKPQPLTHCRLSTTYKIRVFSLRPPLSLRHHNAATTMTMTHREIIGGDGLIDLDAALVPAPLFSSPTSSASTPRAIPQPTRVTPAIPTFVPFTKEELKAKVTEDRIKARIAMLEKGESSGGAMASDRKLKGEYAATTRAVGGKKGKGKGVKAPRECRGVGECEDALCSKFIPLLSLLFFSIYFLFLSLDAPVLTCLDV</sequence>
<gene>
    <name evidence="2" type="ORF">BJ875DRAFT_48506</name>
</gene>
<keyword evidence="3" id="KW-1185">Reference proteome</keyword>
<reference evidence="2" key="1">
    <citation type="journal article" date="2021" name="IMA Fungus">
        <title>Genomic characterization of three marine fungi, including Emericellopsis atlantica sp. nov. with signatures of a generalist lifestyle and marine biomass degradation.</title>
        <authorList>
            <person name="Hagestad O.C."/>
            <person name="Hou L."/>
            <person name="Andersen J.H."/>
            <person name="Hansen E.H."/>
            <person name="Altermark B."/>
            <person name="Li C."/>
            <person name="Kuhnert E."/>
            <person name="Cox R.J."/>
            <person name="Crous P.W."/>
            <person name="Spatafora J.W."/>
            <person name="Lail K."/>
            <person name="Amirebrahimi M."/>
            <person name="Lipzen A."/>
            <person name="Pangilinan J."/>
            <person name="Andreopoulos W."/>
            <person name="Hayes R.D."/>
            <person name="Ng V."/>
            <person name="Grigoriev I.V."/>
            <person name="Jackson S.A."/>
            <person name="Sutton T.D.S."/>
            <person name="Dobson A.D.W."/>
            <person name="Rama T."/>
        </authorList>
    </citation>
    <scope>NUCLEOTIDE SEQUENCE</scope>
    <source>
        <strain evidence="2">TRa018bII</strain>
    </source>
</reference>
<evidence type="ECO:0000256" key="1">
    <source>
        <dbReference type="SAM" id="MobiDB-lite"/>
    </source>
</evidence>
<feature type="region of interest" description="Disordered" evidence="1">
    <location>
        <begin position="13"/>
        <end position="35"/>
    </location>
</feature>
<feature type="compositionally biased region" description="Polar residues" evidence="1">
    <location>
        <begin position="13"/>
        <end position="26"/>
    </location>
</feature>
<dbReference type="AlphaFoldDB" id="A0A9P7YRK4"/>
<name>A0A9P7YRK4_9HELO</name>
<comment type="caution">
    <text evidence="2">The sequence shown here is derived from an EMBL/GenBank/DDBJ whole genome shotgun (WGS) entry which is preliminary data.</text>
</comment>
<proteinExistence type="predicted"/>
<accession>A0A9P7YRK4</accession>
<organism evidence="2 3">
    <name type="scientific">Amylocarpus encephaloides</name>
    <dbReference type="NCBI Taxonomy" id="45428"/>
    <lineage>
        <taxon>Eukaryota</taxon>
        <taxon>Fungi</taxon>
        <taxon>Dikarya</taxon>
        <taxon>Ascomycota</taxon>
        <taxon>Pezizomycotina</taxon>
        <taxon>Leotiomycetes</taxon>
        <taxon>Helotiales</taxon>
        <taxon>Helotiales incertae sedis</taxon>
        <taxon>Amylocarpus</taxon>
    </lineage>
</organism>
<dbReference type="Proteomes" id="UP000824998">
    <property type="component" value="Unassembled WGS sequence"/>
</dbReference>
<dbReference type="EMBL" id="MU251370">
    <property type="protein sequence ID" value="KAG9238432.1"/>
    <property type="molecule type" value="Genomic_DNA"/>
</dbReference>
<evidence type="ECO:0000313" key="3">
    <source>
        <dbReference type="Proteomes" id="UP000824998"/>
    </source>
</evidence>
<evidence type="ECO:0000313" key="2">
    <source>
        <dbReference type="EMBL" id="KAG9238432.1"/>
    </source>
</evidence>
<protein>
    <submittedName>
        <fullName evidence="2">Uncharacterized protein</fullName>
    </submittedName>
</protein>